<accession>A0A1T4Z821</accession>
<evidence type="ECO:0000256" key="1">
    <source>
        <dbReference type="SAM" id="Phobius"/>
    </source>
</evidence>
<feature type="transmembrane region" description="Helical" evidence="1">
    <location>
        <begin position="36"/>
        <end position="55"/>
    </location>
</feature>
<dbReference type="AlphaFoldDB" id="A0A1T4Z821"/>
<keyword evidence="3" id="KW-1185">Reference proteome</keyword>
<sequence length="76" mass="8463">MTDDVGEKPGWVSWLVLGLSTWAFALVLAIDPIKPGVARWLIPLVWFVLGSHSVLRSWRLRRDTRALDANPTSGGH</sequence>
<dbReference type="Proteomes" id="UP000191040">
    <property type="component" value="Chromosome I"/>
</dbReference>
<keyword evidence="1" id="KW-0812">Transmembrane</keyword>
<keyword evidence="1" id="KW-1133">Transmembrane helix</keyword>
<feature type="transmembrane region" description="Helical" evidence="1">
    <location>
        <begin position="12"/>
        <end position="30"/>
    </location>
</feature>
<protein>
    <submittedName>
        <fullName evidence="2">Uncharacterized protein</fullName>
    </submittedName>
</protein>
<evidence type="ECO:0000313" key="2">
    <source>
        <dbReference type="EMBL" id="SKB10086.1"/>
    </source>
</evidence>
<organism evidence="2 3">
    <name type="scientific">Aeromicrobium choanae</name>
    <dbReference type="NCBI Taxonomy" id="1736691"/>
    <lineage>
        <taxon>Bacteria</taxon>
        <taxon>Bacillati</taxon>
        <taxon>Actinomycetota</taxon>
        <taxon>Actinomycetes</taxon>
        <taxon>Propionibacteriales</taxon>
        <taxon>Nocardioidaceae</taxon>
        <taxon>Aeromicrobium</taxon>
    </lineage>
</organism>
<name>A0A1T4Z821_9ACTN</name>
<dbReference type="EMBL" id="LT796768">
    <property type="protein sequence ID" value="SKB10086.1"/>
    <property type="molecule type" value="Genomic_DNA"/>
</dbReference>
<evidence type="ECO:0000313" key="3">
    <source>
        <dbReference type="Proteomes" id="UP000191040"/>
    </source>
</evidence>
<dbReference type="STRING" id="1736691.SAMN06295964_3092"/>
<dbReference type="RefSeq" id="WP_078700972.1">
    <property type="nucleotide sequence ID" value="NZ_LT796768.1"/>
</dbReference>
<proteinExistence type="predicted"/>
<reference evidence="3" key="1">
    <citation type="submission" date="2017-02" db="EMBL/GenBank/DDBJ databases">
        <authorList>
            <person name="Varghese N."/>
            <person name="Submissions S."/>
        </authorList>
    </citation>
    <scope>NUCLEOTIDE SEQUENCE [LARGE SCALE GENOMIC DNA]</scope>
    <source>
        <strain evidence="3">9H-4</strain>
    </source>
</reference>
<keyword evidence="1" id="KW-0472">Membrane</keyword>
<gene>
    <name evidence="2" type="ORF">SAMN06295964_3092</name>
</gene>